<evidence type="ECO:0000256" key="2">
    <source>
        <dbReference type="ARBA" id="ARBA00022771"/>
    </source>
</evidence>
<evidence type="ECO:0000313" key="10">
    <source>
        <dbReference type="Proteomes" id="UP000078561"/>
    </source>
</evidence>
<evidence type="ECO:0000256" key="6">
    <source>
        <dbReference type="SAM" id="Coils"/>
    </source>
</evidence>
<evidence type="ECO:0000313" key="9">
    <source>
        <dbReference type="EMBL" id="SAM06190.1"/>
    </source>
</evidence>
<dbReference type="Proteomes" id="UP000078561">
    <property type="component" value="Unassembled WGS sequence"/>
</dbReference>
<dbReference type="STRING" id="4829.A0A168R6N6"/>
<dbReference type="Pfam" id="PF26148">
    <property type="entry name" value="VPS18_RING_C"/>
    <property type="match status" value="1"/>
</dbReference>
<comment type="subcellular location">
    <subcellularLocation>
        <location evidence="5">Endomembrane system</location>
        <topology evidence="5">Peripheral membrane protein</topology>
        <orientation evidence="5">Cytoplasmic side</orientation>
    </subcellularLocation>
</comment>
<reference evidence="9" key="1">
    <citation type="submission" date="2016-04" db="EMBL/GenBank/DDBJ databases">
        <authorList>
            <person name="Evans L.H."/>
            <person name="Alamgir A."/>
            <person name="Owens N."/>
            <person name="Weber N.D."/>
            <person name="Virtaneva K."/>
            <person name="Barbian K."/>
            <person name="Babar A."/>
            <person name="Rosenke K."/>
        </authorList>
    </citation>
    <scope>NUCLEOTIDE SEQUENCE [LARGE SCALE GENOMIC DNA]</scope>
    <source>
        <strain evidence="9">CBS 101.48</strain>
    </source>
</reference>
<keyword evidence="3" id="KW-0862">Zinc</keyword>
<evidence type="ECO:0000259" key="8">
    <source>
        <dbReference type="Pfam" id="PF26148"/>
    </source>
</evidence>
<evidence type="ECO:0000259" key="7">
    <source>
        <dbReference type="Pfam" id="PF05131"/>
    </source>
</evidence>
<dbReference type="GO" id="GO:0048284">
    <property type="term" value="P:organelle fusion"/>
    <property type="evidence" value="ECO:0007669"/>
    <property type="project" value="TreeGrafter"/>
</dbReference>
<accession>A0A168R6N6</accession>
<gene>
    <name evidence="9" type="primary">ABSGL_12068.1 scaffold 12487</name>
</gene>
<protein>
    <submittedName>
        <fullName evidence="9">Uncharacterized protein</fullName>
    </submittedName>
</protein>
<dbReference type="PANTHER" id="PTHR23323">
    <property type="entry name" value="VACUOLAR PROTEIN SORTING-ASSOCIATED PROTEIN"/>
    <property type="match status" value="1"/>
</dbReference>
<evidence type="ECO:0000256" key="3">
    <source>
        <dbReference type="ARBA" id="ARBA00022833"/>
    </source>
</evidence>
<dbReference type="OrthoDB" id="1845386at2759"/>
<dbReference type="AlphaFoldDB" id="A0A168R6N6"/>
<evidence type="ECO:0000256" key="5">
    <source>
        <dbReference type="ARBA" id="ARBA00029433"/>
    </source>
</evidence>
<evidence type="ECO:0000256" key="1">
    <source>
        <dbReference type="ARBA" id="ARBA00022723"/>
    </source>
</evidence>
<dbReference type="GO" id="GO:0008270">
    <property type="term" value="F:zinc ion binding"/>
    <property type="evidence" value="ECO:0007669"/>
    <property type="project" value="UniProtKB-KW"/>
</dbReference>
<keyword evidence="10" id="KW-1185">Reference proteome</keyword>
<dbReference type="SUPFAM" id="SSF57850">
    <property type="entry name" value="RING/U-box"/>
    <property type="match status" value="1"/>
</dbReference>
<dbReference type="GO" id="GO:0005768">
    <property type="term" value="C:endosome"/>
    <property type="evidence" value="ECO:0007669"/>
    <property type="project" value="TreeGrafter"/>
</dbReference>
<dbReference type="GO" id="GO:0030674">
    <property type="term" value="F:protein-macromolecule adaptor activity"/>
    <property type="evidence" value="ECO:0007669"/>
    <property type="project" value="TreeGrafter"/>
</dbReference>
<feature type="domain" description="Pep3/Vps18 RING C-terminal" evidence="8">
    <location>
        <begin position="710"/>
        <end position="790"/>
    </location>
</feature>
<dbReference type="GO" id="GO:0030897">
    <property type="term" value="C:HOPS complex"/>
    <property type="evidence" value="ECO:0007669"/>
    <property type="project" value="TreeGrafter"/>
</dbReference>
<keyword evidence="6" id="KW-0175">Coiled coil</keyword>
<keyword evidence="4" id="KW-0472">Membrane</keyword>
<dbReference type="InParanoid" id="A0A168R6N6"/>
<feature type="coiled-coil region" evidence="6">
    <location>
        <begin position="753"/>
        <end position="780"/>
    </location>
</feature>
<dbReference type="GO" id="GO:0006904">
    <property type="term" value="P:vesicle docking involved in exocytosis"/>
    <property type="evidence" value="ECO:0007669"/>
    <property type="project" value="TreeGrafter"/>
</dbReference>
<organism evidence="9">
    <name type="scientific">Absidia glauca</name>
    <name type="common">Pin mould</name>
    <dbReference type="NCBI Taxonomy" id="4829"/>
    <lineage>
        <taxon>Eukaryota</taxon>
        <taxon>Fungi</taxon>
        <taxon>Fungi incertae sedis</taxon>
        <taxon>Mucoromycota</taxon>
        <taxon>Mucoromycotina</taxon>
        <taxon>Mucoromycetes</taxon>
        <taxon>Mucorales</taxon>
        <taxon>Cunninghamellaceae</taxon>
        <taxon>Absidia</taxon>
    </lineage>
</organism>
<dbReference type="InterPro" id="IPR058919">
    <property type="entry name" value="Pep3/Vps18_RING_C"/>
</dbReference>
<sequence length="811" mass="92007">MSLFDDFLESTENAQDYATDTVNQATIFNGGGESEPLESAASLASQNQVASGTSPSKDLTASQLTAATTTLNNPGNDIRSIPSSIFHLDHVQFQLPALLVHLVVSNNILISILSNHRILRIDLDNPLQVEDIEWVRKPNDGRLMLVFFDPTGRHLILSTEHGENYYLYGNAKKTKHLTRLKGVVITAIGWNPQATINTGKATREILVGTQKGEILETWIEPTDDYFGKEERYVHLVYRLTIDNSSNGASTLLPCQIVGLYFKRLANNSYIVMVTTANRIYQFMGDTTSVSTFSYDTPSVSPPTMFGALFARYTTNASFQELPGDIGWSGLYFYNPPSTTGTGSLPTDLFAWVTGPGIYQGRLVLDAPQMADDRIDNAQLIPYPLSTLLDDTKQQQPDIPRAMSLTAFHIILLYQRRVKVLCHLNGKIVYDEAIPLMADEKIQGIAADPIQDTHWIYTTAAIYEMVIKNEDKDVWQLYLDKKEYGLALDYCKTGDQRNKVHLAHADQLFSKRHFIASAKYYAMTHISFEQAALKFITRNEKDALRVYLLAKLRQLEDNAKTQKSIVATWLVEIYLAKINQYHEMGSSVAYTSTLHDSTDKKDQSAVDYYRQKEHQAKHELKQLLETYQDYLHKDTVYNLVASHGHNAELIYYATLIGDDEKDDIYKALEEYNGHIGVLKMEMDDATKSVSNIHMDVRSLKKRVAELDPKKDQCCICEFPLLTRQFYVFPCDHAYHMDCLITKAQWGRTQETRLTDTQKDEARRVKARIEKLKSELDDLVATECVYCGQIMIDSIDEPFISLDENEVVLSWML</sequence>
<feature type="domain" description="Pep3/Vps18 beta-propeller" evidence="7">
    <location>
        <begin position="85"/>
        <end position="466"/>
    </location>
</feature>
<proteinExistence type="predicted"/>
<dbReference type="PANTHER" id="PTHR23323:SF26">
    <property type="entry name" value="VACUOLAR PROTEIN SORTING-ASSOCIATED PROTEIN 18 HOMOLOG"/>
    <property type="match status" value="1"/>
</dbReference>
<keyword evidence="2" id="KW-0863">Zinc-finger</keyword>
<dbReference type="GO" id="GO:0007033">
    <property type="term" value="P:vacuole organization"/>
    <property type="evidence" value="ECO:0007669"/>
    <property type="project" value="TreeGrafter"/>
</dbReference>
<dbReference type="CDD" id="cd16462">
    <property type="entry name" value="RING-H2_Pep3p-like"/>
    <property type="match status" value="1"/>
</dbReference>
<dbReference type="GO" id="GO:0007032">
    <property type="term" value="P:endosome organization"/>
    <property type="evidence" value="ECO:0007669"/>
    <property type="project" value="TreeGrafter"/>
</dbReference>
<name>A0A168R6N6_ABSGL</name>
<dbReference type="FunCoup" id="A0A168R6N6">
    <property type="interactions" value="707"/>
</dbReference>
<evidence type="ECO:0000256" key="4">
    <source>
        <dbReference type="ARBA" id="ARBA00023136"/>
    </source>
</evidence>
<keyword evidence="1" id="KW-0479">Metal-binding</keyword>
<dbReference type="InterPro" id="IPR007810">
    <property type="entry name" value="Pep3/Vps18_beta-prop"/>
</dbReference>
<dbReference type="EMBL" id="LT554510">
    <property type="protein sequence ID" value="SAM06190.1"/>
    <property type="molecule type" value="Genomic_DNA"/>
</dbReference>
<dbReference type="Pfam" id="PF05131">
    <property type="entry name" value="Pep3_Vps18"/>
    <property type="match status" value="1"/>
</dbReference>